<keyword evidence="5 6" id="KW-0472">Membrane</keyword>
<feature type="transmembrane region" description="Helical" evidence="6">
    <location>
        <begin position="52"/>
        <end position="79"/>
    </location>
</feature>
<dbReference type="PANTHER" id="PTHR42861">
    <property type="entry name" value="CALCIUM-TRANSPORTING ATPASE"/>
    <property type="match status" value="1"/>
</dbReference>
<sequence length="799" mass="87300">MTEKNRVKGLSEKEVIQRVQEGKQNLTQSAMTKTTNEIIRQNVFTMFNLMNLLIAIALFCVGAYSNILFIGIIILNMAIGIAQEFKAKKTVEKLSLLSAPSVTVLRDGEEKTIATEEVVQDDIMALTAGQQICCDGEVLSGDMEVNEALLTGEADAIGKGIGDKLMSGSSVVSGRCLAKVIHVGNDNYVAKIAQEAKQAKEQSSELIQSMRKVTRITSLFIIPLGIILFLEAFILRSDPLFTSVVSTAAGLLGMLPKGLVLLISVSLAGGVIKLAKDQILIQDMFSLEALSHVDVLCLDKTGTLTEGRMEVESVQIFENVLAREVKLEPLMGSFLKYSNDNNATFQAIKEYFKENSAFTVYSRVAFSSERKWAAMTFKEGVTFVIGAPEKVLQGEMPDALKSEIKRGRRVLVASVTENAIKSQTNLSETKLTPIAGIVIRDCIRQSAPKILSYFRKQGVTVKVISGDNPVTVSMVAKDARLKNYDKAIDMMTVSEDADFRKIAEKYTVFGRTTPQQKKKLVQALKAEGHSVAMTGDGVNDLLALKEADCSIAMGNGSDAARQAAQVVLLKSDFSALPGLLLEGRRVVNNVTRAAGVFFIKTIYSVVMTLICVLANIPFPFLPIQITLIDAAIEAYPSFATAFEADGRRIRKKFLPAALRSALPNAVAIIMAFLLINFISGIGLFEIGMIEKTTILYFITGLISMQPVVKNNIPFTKLRLFVMITMAAGYFGAVFLFSHQLGLEMALNTGAILLLGAVLVIAFGIERLLTKCVRNYDRRKMTVDGRLSLNVHSTLQKEDQ</sequence>
<keyword evidence="2 6" id="KW-0812">Transmembrane</keyword>
<dbReference type="SUPFAM" id="SSF81665">
    <property type="entry name" value="Calcium ATPase, transmembrane domain M"/>
    <property type="match status" value="1"/>
</dbReference>
<dbReference type="SUPFAM" id="SSF81653">
    <property type="entry name" value="Calcium ATPase, transduction domain A"/>
    <property type="match status" value="1"/>
</dbReference>
<evidence type="ECO:0000259" key="7">
    <source>
        <dbReference type="Pfam" id="PF00122"/>
    </source>
</evidence>
<dbReference type="EMBL" id="CACRTR010000023">
    <property type="protein sequence ID" value="VYU74083.1"/>
    <property type="molecule type" value="Genomic_DNA"/>
</dbReference>
<dbReference type="EC" id="3.6.3.8" evidence="8"/>
<dbReference type="InterPro" id="IPR023299">
    <property type="entry name" value="ATPase_P-typ_cyto_dom_N"/>
</dbReference>
<dbReference type="SUPFAM" id="SSF56784">
    <property type="entry name" value="HAD-like"/>
    <property type="match status" value="1"/>
</dbReference>
<evidence type="ECO:0000256" key="1">
    <source>
        <dbReference type="ARBA" id="ARBA00004141"/>
    </source>
</evidence>
<dbReference type="Pfam" id="PF00122">
    <property type="entry name" value="E1-E2_ATPase"/>
    <property type="match status" value="1"/>
</dbReference>
<name>A0A6N3HCN7_EUBLI</name>
<evidence type="ECO:0000256" key="4">
    <source>
        <dbReference type="ARBA" id="ARBA00022989"/>
    </source>
</evidence>
<dbReference type="InterPro" id="IPR023214">
    <property type="entry name" value="HAD_sf"/>
</dbReference>
<feature type="transmembrane region" description="Helical" evidence="6">
    <location>
        <begin position="719"/>
        <end position="737"/>
    </location>
</feature>
<keyword evidence="8" id="KW-0378">Hydrolase</keyword>
<dbReference type="CDD" id="cd02609">
    <property type="entry name" value="P-type_ATPase"/>
    <property type="match status" value="1"/>
</dbReference>
<evidence type="ECO:0000256" key="6">
    <source>
        <dbReference type="SAM" id="Phobius"/>
    </source>
</evidence>
<keyword evidence="3" id="KW-1278">Translocase</keyword>
<feature type="transmembrane region" description="Helical" evidence="6">
    <location>
        <begin position="255"/>
        <end position="275"/>
    </location>
</feature>
<accession>A0A6N3HCN7</accession>
<dbReference type="Gene3D" id="3.40.50.1000">
    <property type="entry name" value="HAD superfamily/HAD-like"/>
    <property type="match status" value="1"/>
</dbReference>
<dbReference type="PROSITE" id="PS00154">
    <property type="entry name" value="ATPASE_E1_E2"/>
    <property type="match status" value="1"/>
</dbReference>
<dbReference type="InterPro" id="IPR044492">
    <property type="entry name" value="P_typ_ATPase_HD_dom"/>
</dbReference>
<evidence type="ECO:0000256" key="5">
    <source>
        <dbReference type="ARBA" id="ARBA00023136"/>
    </source>
</evidence>
<dbReference type="InterPro" id="IPR023298">
    <property type="entry name" value="ATPase_P-typ_TM_dom_sf"/>
</dbReference>
<gene>
    <name evidence="8" type="ORF">ELLFYP34_01114</name>
</gene>
<dbReference type="SFLD" id="SFLDF00027">
    <property type="entry name" value="p-type_atpase"/>
    <property type="match status" value="1"/>
</dbReference>
<dbReference type="Gene3D" id="1.20.1110.10">
    <property type="entry name" value="Calcium-transporting ATPase, transmembrane domain"/>
    <property type="match status" value="1"/>
</dbReference>
<dbReference type="SFLD" id="SFLDS00003">
    <property type="entry name" value="Haloacid_Dehalogenase"/>
    <property type="match status" value="1"/>
</dbReference>
<dbReference type="InterPro" id="IPR059000">
    <property type="entry name" value="ATPase_P-type_domA"/>
</dbReference>
<dbReference type="GO" id="GO:0016020">
    <property type="term" value="C:membrane"/>
    <property type="evidence" value="ECO:0007669"/>
    <property type="project" value="UniProtKB-SubCell"/>
</dbReference>
<keyword evidence="4 6" id="KW-1133">Transmembrane helix</keyword>
<organism evidence="8">
    <name type="scientific">Eubacterium limosum</name>
    <dbReference type="NCBI Taxonomy" id="1736"/>
    <lineage>
        <taxon>Bacteria</taxon>
        <taxon>Bacillati</taxon>
        <taxon>Bacillota</taxon>
        <taxon>Clostridia</taxon>
        <taxon>Eubacteriales</taxon>
        <taxon>Eubacteriaceae</taxon>
        <taxon>Eubacterium</taxon>
    </lineage>
</organism>
<dbReference type="PRINTS" id="PR00119">
    <property type="entry name" value="CATATPASE"/>
</dbReference>
<feature type="transmembrane region" description="Helical" evidence="6">
    <location>
        <begin position="216"/>
        <end position="235"/>
    </location>
</feature>
<dbReference type="PRINTS" id="PR00121">
    <property type="entry name" value="NAKATPASE"/>
</dbReference>
<dbReference type="NCBIfam" id="TIGR01494">
    <property type="entry name" value="ATPase_P-type"/>
    <property type="match status" value="2"/>
</dbReference>
<dbReference type="SFLD" id="SFLDG00002">
    <property type="entry name" value="C1.7:_P-type_atpase_like"/>
    <property type="match status" value="1"/>
</dbReference>
<evidence type="ECO:0000313" key="8">
    <source>
        <dbReference type="EMBL" id="VYU74083.1"/>
    </source>
</evidence>
<feature type="transmembrane region" description="Helical" evidence="6">
    <location>
        <begin position="749"/>
        <end position="768"/>
    </location>
</feature>
<dbReference type="GO" id="GO:0016887">
    <property type="term" value="F:ATP hydrolysis activity"/>
    <property type="evidence" value="ECO:0007669"/>
    <property type="project" value="InterPro"/>
</dbReference>
<comment type="subcellular location">
    <subcellularLocation>
        <location evidence="1">Membrane</location>
        <topology evidence="1">Multi-pass membrane protein</topology>
    </subcellularLocation>
</comment>
<dbReference type="InterPro" id="IPR001757">
    <property type="entry name" value="P_typ_ATPase"/>
</dbReference>
<dbReference type="InterPro" id="IPR036412">
    <property type="entry name" value="HAD-like_sf"/>
</dbReference>
<dbReference type="Gene3D" id="3.40.1110.10">
    <property type="entry name" value="Calcium-transporting ATPase, cytoplasmic domain N"/>
    <property type="match status" value="1"/>
</dbReference>
<evidence type="ECO:0000256" key="2">
    <source>
        <dbReference type="ARBA" id="ARBA00022692"/>
    </source>
</evidence>
<dbReference type="Pfam" id="PF00702">
    <property type="entry name" value="Hydrolase"/>
    <property type="match status" value="1"/>
</dbReference>
<dbReference type="AlphaFoldDB" id="A0A6N3HCN7"/>
<proteinExistence type="predicted"/>
<reference evidence="8" key="1">
    <citation type="submission" date="2019-11" db="EMBL/GenBank/DDBJ databases">
        <authorList>
            <person name="Feng L."/>
        </authorList>
    </citation>
    <scope>NUCLEOTIDE SEQUENCE</scope>
    <source>
        <strain evidence="8">ElimosumLFYP34</strain>
    </source>
</reference>
<feature type="transmembrane region" description="Helical" evidence="6">
    <location>
        <begin position="665"/>
        <end position="688"/>
    </location>
</feature>
<dbReference type="GO" id="GO:0005524">
    <property type="term" value="F:ATP binding"/>
    <property type="evidence" value="ECO:0007669"/>
    <property type="project" value="InterPro"/>
</dbReference>
<evidence type="ECO:0000256" key="3">
    <source>
        <dbReference type="ARBA" id="ARBA00022967"/>
    </source>
</evidence>
<feature type="domain" description="P-type ATPase A" evidence="7">
    <location>
        <begin position="97"/>
        <end position="196"/>
    </location>
</feature>
<protein>
    <submittedName>
        <fullName evidence="8">Calcium-transporting ATPase 1</fullName>
        <ecNumber evidence="8">3.6.3.8</ecNumber>
    </submittedName>
</protein>
<dbReference type="Gene3D" id="2.70.150.10">
    <property type="entry name" value="Calcium-transporting ATPase, cytoplasmic transduction domain A"/>
    <property type="match status" value="1"/>
</dbReference>
<dbReference type="InterPro" id="IPR008250">
    <property type="entry name" value="ATPase_P-typ_transduc_dom_A_sf"/>
</dbReference>
<dbReference type="InterPro" id="IPR018303">
    <property type="entry name" value="ATPase_P-typ_P_site"/>
</dbReference>
<feature type="transmembrane region" description="Helical" evidence="6">
    <location>
        <begin position="594"/>
        <end position="616"/>
    </location>
</feature>